<organism evidence="3 4">
    <name type="scientific">Nocardia huaxiensis</name>
    <dbReference type="NCBI Taxonomy" id="2755382"/>
    <lineage>
        <taxon>Bacteria</taxon>
        <taxon>Bacillati</taxon>
        <taxon>Actinomycetota</taxon>
        <taxon>Actinomycetes</taxon>
        <taxon>Mycobacteriales</taxon>
        <taxon>Nocardiaceae</taxon>
        <taxon>Nocardia</taxon>
    </lineage>
</organism>
<evidence type="ECO:0000313" key="4">
    <source>
        <dbReference type="Proteomes" id="UP000515512"/>
    </source>
</evidence>
<keyword evidence="2 3" id="KW-0808">Transferase</keyword>
<dbReference type="Proteomes" id="UP000515512">
    <property type="component" value="Chromosome"/>
</dbReference>
<dbReference type="EMBL" id="CP059399">
    <property type="protein sequence ID" value="QLY28498.1"/>
    <property type="molecule type" value="Genomic_DNA"/>
</dbReference>
<proteinExistence type="predicted"/>
<reference evidence="3 4" key="1">
    <citation type="submission" date="2020-07" db="EMBL/GenBank/DDBJ databases">
        <authorList>
            <person name="Zhuang K."/>
            <person name="Ran Y."/>
        </authorList>
    </citation>
    <scope>NUCLEOTIDE SEQUENCE [LARGE SCALE GENOMIC DNA]</scope>
    <source>
        <strain evidence="3 4">WCH-YHL-001</strain>
    </source>
</reference>
<evidence type="ECO:0000256" key="2">
    <source>
        <dbReference type="ARBA" id="ARBA00022679"/>
    </source>
</evidence>
<protein>
    <submittedName>
        <fullName evidence="3">Class I SAM-dependent methyltransferase</fullName>
    </submittedName>
</protein>
<accession>A0A7D6Z9S2</accession>
<dbReference type="RefSeq" id="WP_181579704.1">
    <property type="nucleotide sequence ID" value="NZ_CP059399.1"/>
</dbReference>
<dbReference type="GO" id="GO:0032259">
    <property type="term" value="P:methylation"/>
    <property type="evidence" value="ECO:0007669"/>
    <property type="project" value="UniProtKB-KW"/>
</dbReference>
<evidence type="ECO:0000256" key="1">
    <source>
        <dbReference type="ARBA" id="ARBA00022603"/>
    </source>
</evidence>
<dbReference type="AlphaFoldDB" id="A0A7D6Z9S2"/>
<dbReference type="InterPro" id="IPR029063">
    <property type="entry name" value="SAM-dependent_MTases_sf"/>
</dbReference>
<dbReference type="SUPFAM" id="SSF53335">
    <property type="entry name" value="S-adenosyl-L-methionine-dependent methyltransferases"/>
    <property type="match status" value="1"/>
</dbReference>
<dbReference type="GO" id="GO:0008168">
    <property type="term" value="F:methyltransferase activity"/>
    <property type="evidence" value="ECO:0007669"/>
    <property type="project" value="UniProtKB-KW"/>
</dbReference>
<gene>
    <name evidence="3" type="ORF">H0264_24410</name>
</gene>
<dbReference type="Pfam" id="PF04072">
    <property type="entry name" value="LCM"/>
    <property type="match status" value="1"/>
</dbReference>
<keyword evidence="4" id="KW-1185">Reference proteome</keyword>
<evidence type="ECO:0000313" key="3">
    <source>
        <dbReference type="EMBL" id="QLY28498.1"/>
    </source>
</evidence>
<name>A0A7D6Z9S2_9NOCA</name>
<dbReference type="KEGG" id="nhu:H0264_24410"/>
<keyword evidence="1 3" id="KW-0489">Methyltransferase</keyword>
<sequence>MTSTLTREPAHRERACRRLLTAARCRFAEDRLADAITAGIDQVVLVGDALDTFCAQNPYRGLRVARIGCFDEESVAAIEFAISRPAFVIHIGGDRTLANLAALVRCVSTLRPGTQLVFDYLPVATPRATVARLLCDTGFEVLEDLGARTLASRYLVLPDSANHSAEPRVVRARIRNNAGRPPSSL</sequence>
<dbReference type="Gene3D" id="3.40.50.150">
    <property type="entry name" value="Vaccinia Virus protein VP39"/>
    <property type="match status" value="1"/>
</dbReference>
<dbReference type="InterPro" id="IPR007213">
    <property type="entry name" value="Ppm1/Ppm2/Tcmp"/>
</dbReference>